<protein>
    <submittedName>
        <fullName evidence="3">YggT family protein</fullName>
    </submittedName>
</protein>
<evidence type="ECO:0000256" key="1">
    <source>
        <dbReference type="ARBA" id="ARBA00010894"/>
    </source>
</evidence>
<feature type="transmembrane region" description="Helical" evidence="2">
    <location>
        <begin position="74"/>
        <end position="96"/>
    </location>
</feature>
<gene>
    <name evidence="3" type="ORF">ENG67_04315</name>
</gene>
<organism evidence="3">
    <name type="scientific">candidate division WOR-3 bacterium</name>
    <dbReference type="NCBI Taxonomy" id="2052148"/>
    <lineage>
        <taxon>Bacteria</taxon>
        <taxon>Bacteria division WOR-3</taxon>
    </lineage>
</organism>
<dbReference type="Proteomes" id="UP000885931">
    <property type="component" value="Unassembled WGS sequence"/>
</dbReference>
<name>A0A7C0X9K0_UNCW3</name>
<dbReference type="EMBL" id="DRBW01000170">
    <property type="protein sequence ID" value="HDM90416.1"/>
    <property type="molecule type" value="Genomic_DNA"/>
</dbReference>
<dbReference type="GO" id="GO:0016020">
    <property type="term" value="C:membrane"/>
    <property type="evidence" value="ECO:0007669"/>
    <property type="project" value="InterPro"/>
</dbReference>
<comment type="caution">
    <text evidence="3">The sequence shown here is derived from an EMBL/GenBank/DDBJ whole genome shotgun (WGS) entry which is preliminary data.</text>
</comment>
<feature type="transmembrane region" description="Helical" evidence="2">
    <location>
        <begin position="7"/>
        <end position="31"/>
    </location>
</feature>
<dbReference type="AlphaFoldDB" id="A0A7C0X9K0"/>
<proteinExistence type="inferred from homology"/>
<keyword evidence="2" id="KW-1133">Transmembrane helix</keyword>
<reference evidence="3" key="1">
    <citation type="journal article" date="2020" name="mSystems">
        <title>Genome- and Community-Level Interaction Insights into Carbon Utilization and Element Cycling Functions of Hydrothermarchaeota in Hydrothermal Sediment.</title>
        <authorList>
            <person name="Zhou Z."/>
            <person name="Liu Y."/>
            <person name="Xu W."/>
            <person name="Pan J."/>
            <person name="Luo Z.H."/>
            <person name="Li M."/>
        </authorList>
    </citation>
    <scope>NUCLEOTIDE SEQUENCE [LARGE SCALE GENOMIC DNA]</scope>
    <source>
        <strain evidence="3">HyVt-237</strain>
    </source>
</reference>
<dbReference type="PANTHER" id="PTHR33219:SF14">
    <property type="entry name" value="PROTEIN COFACTOR ASSEMBLY OF COMPLEX C SUBUNIT B CCB3, CHLOROPLASTIC-RELATED"/>
    <property type="match status" value="1"/>
</dbReference>
<keyword evidence="2" id="KW-0812">Transmembrane</keyword>
<dbReference type="InterPro" id="IPR003425">
    <property type="entry name" value="CCB3/YggT"/>
</dbReference>
<evidence type="ECO:0000256" key="2">
    <source>
        <dbReference type="SAM" id="Phobius"/>
    </source>
</evidence>
<sequence length="103" mass="11935">MFIIGNLFVATARVLDIALTLYMWVIIIRALISWVNPDPYNPIVRFLRAITDPFLFWIRRILRLPYMQIDITPLIAILLILFAKYFLVASLFRLGISLGGKPL</sequence>
<dbReference type="Pfam" id="PF02325">
    <property type="entry name" value="CCB3_YggT"/>
    <property type="match status" value="1"/>
</dbReference>
<evidence type="ECO:0000313" key="3">
    <source>
        <dbReference type="EMBL" id="HDM90416.1"/>
    </source>
</evidence>
<comment type="similarity">
    <text evidence="1">Belongs to the YggT family.</text>
</comment>
<accession>A0A7C0X9K0</accession>
<dbReference type="PANTHER" id="PTHR33219">
    <property type="entry name" value="YLMG HOMOLOG PROTEIN 2, CHLOROPLASTIC"/>
    <property type="match status" value="1"/>
</dbReference>
<keyword evidence="2" id="KW-0472">Membrane</keyword>